<protein>
    <recommendedName>
        <fullName evidence="7">Peptidase S8/S53 domain-containing protein</fullName>
    </recommendedName>
</protein>
<dbReference type="InterPro" id="IPR015500">
    <property type="entry name" value="Peptidase_S8_subtilisin-rel"/>
</dbReference>
<organism evidence="8 9">
    <name type="scientific">Labrys miyagiensis</name>
    <dbReference type="NCBI Taxonomy" id="346912"/>
    <lineage>
        <taxon>Bacteria</taxon>
        <taxon>Pseudomonadati</taxon>
        <taxon>Pseudomonadota</taxon>
        <taxon>Alphaproteobacteria</taxon>
        <taxon>Hyphomicrobiales</taxon>
        <taxon>Xanthobacteraceae</taxon>
        <taxon>Labrys</taxon>
    </lineage>
</organism>
<name>A0ABQ6CVJ1_9HYPH</name>
<keyword evidence="3 5" id="KW-0378">Hydrolase</keyword>
<keyword evidence="9" id="KW-1185">Reference proteome</keyword>
<evidence type="ECO:0000256" key="6">
    <source>
        <dbReference type="SAM" id="MobiDB-lite"/>
    </source>
</evidence>
<dbReference type="Gene3D" id="3.40.50.200">
    <property type="entry name" value="Peptidase S8/S53 domain"/>
    <property type="match status" value="1"/>
</dbReference>
<evidence type="ECO:0000256" key="4">
    <source>
        <dbReference type="ARBA" id="ARBA00022825"/>
    </source>
</evidence>
<evidence type="ECO:0000313" key="8">
    <source>
        <dbReference type="EMBL" id="GLS22739.1"/>
    </source>
</evidence>
<feature type="active site" description="Charge relay system" evidence="5">
    <location>
        <position position="399"/>
    </location>
</feature>
<dbReference type="Proteomes" id="UP001156882">
    <property type="component" value="Unassembled WGS sequence"/>
</dbReference>
<dbReference type="InterPro" id="IPR050131">
    <property type="entry name" value="Peptidase_S8_subtilisin-like"/>
</dbReference>
<feature type="region of interest" description="Disordered" evidence="6">
    <location>
        <begin position="112"/>
        <end position="135"/>
    </location>
</feature>
<dbReference type="EMBL" id="BSPC01000066">
    <property type="protein sequence ID" value="GLS22739.1"/>
    <property type="molecule type" value="Genomic_DNA"/>
</dbReference>
<evidence type="ECO:0000313" key="9">
    <source>
        <dbReference type="Proteomes" id="UP001156882"/>
    </source>
</evidence>
<dbReference type="PROSITE" id="PS51892">
    <property type="entry name" value="SUBTILASE"/>
    <property type="match status" value="1"/>
</dbReference>
<reference evidence="9" key="1">
    <citation type="journal article" date="2019" name="Int. J. Syst. Evol. Microbiol.">
        <title>The Global Catalogue of Microorganisms (GCM) 10K type strain sequencing project: providing services to taxonomists for standard genome sequencing and annotation.</title>
        <authorList>
            <consortium name="The Broad Institute Genomics Platform"/>
            <consortium name="The Broad Institute Genome Sequencing Center for Infectious Disease"/>
            <person name="Wu L."/>
            <person name="Ma J."/>
        </authorList>
    </citation>
    <scope>NUCLEOTIDE SEQUENCE [LARGE SCALE GENOMIC DNA]</scope>
    <source>
        <strain evidence="9">NBRC 101365</strain>
    </source>
</reference>
<keyword evidence="2 5" id="KW-0645">Protease</keyword>
<feature type="domain" description="Peptidase S8/S53" evidence="7">
    <location>
        <begin position="167"/>
        <end position="455"/>
    </location>
</feature>
<comment type="similarity">
    <text evidence="1 5">Belongs to the peptidase S8 family.</text>
</comment>
<dbReference type="Pfam" id="PF00082">
    <property type="entry name" value="Peptidase_S8"/>
    <property type="match status" value="1"/>
</dbReference>
<gene>
    <name evidence="8" type="ORF">GCM10007874_57590</name>
</gene>
<dbReference type="SUPFAM" id="SSF52743">
    <property type="entry name" value="Subtilisin-like"/>
    <property type="match status" value="1"/>
</dbReference>
<dbReference type="PROSITE" id="PS00138">
    <property type="entry name" value="SUBTILASE_SER"/>
    <property type="match status" value="1"/>
</dbReference>
<feature type="active site" description="Charge relay system" evidence="5">
    <location>
        <position position="176"/>
    </location>
</feature>
<dbReference type="PANTHER" id="PTHR43806:SF11">
    <property type="entry name" value="CEREVISIN-RELATED"/>
    <property type="match status" value="1"/>
</dbReference>
<dbReference type="CDD" id="cd00306">
    <property type="entry name" value="Peptidases_S8_S53"/>
    <property type="match status" value="1"/>
</dbReference>
<sequence>MSVNDEPQRFLVKIRGGVTPRNLKLTGRGQGFSAANVTISTEPLFRSIGSTNAAPGRGLASASGDGTWHLATVNGDLAASNPWEACHTLVAQNPTVIFAEPDLEQYWPTDETPQPGKAMAARSGSTPDPQDIGNGYAGDANDNYWFRRADHGQFDDALAATGDPGDGKRVRIAHLDTGFDPQHDSVPRFVRLDLQHNFVDADKPTDATDRSDGLFNNFSHGCGTLSILAGKATGADLFKPFGCAPNAEVVPVRVANRVVLFANSSIAQGFDYVHHLSTQGNAPIHVVTMSMGGIPSQAWVDAINALYEAGVVVVTAAGNNYANLPTHLIVYPARFDRVIAACGVMANGRPYANLPFRRMAGNYGPSDKLPTSIAAYTPNTPWARFGAPTMADFDGNGTSAATPQVAATAALWIQKHRDDYDKYPELWMRVEAVRKALFDSAKPGDNTDTEEFGRGQLRAADALKQMPAAAGVLIKTAPDTVSLALLRLLFPGVGLAADGAQDTNAMLALEALQVAMSTGIETHVDLGSDNGKQRLIDALLTRKEISPQLRQALQAQGGKAVAVVPATAQSPSAPSVAEHMVEELFLHLAKHPPVPEPAYRRLRIYAYDPGQQTRPDIFDVSVATVAVPWETDLKPGPVGEYVEVVDIDPASRMCYAPVNLNHPSVLAQNGLAPSESDPLFHQQMAYAVAMRTIGCFELALGRRALWAKRQPRDKQGNVQKTEYVQRLRIYPHALREANAYYNPEKVALLFGYFRASATAGSVTSGAGIFAVTSHDIIAHETTHALLDGIHPRYSEATNIDMPAFHEGFADIVALFQHFSMPESLIRQIRASSGKLDLALAELARQFGEATGLHGALRRFVGQAGQDIVKLDDDMTEPHERGAVLVSAVFAAFMTIYRARSADLIRLATNGSGILPAGEISYDLAGRLAAEASKTAQQLLNMCIRALDYCPPVNLDFGDYLRALITADRDMVKDDSRGYRVAFIDAFRERAIIPYNVRHLAEDSLVWEPPTMTAKQLRTFAALVPRLRLSWNLNFDRESAFNTSETNRLRVHRWLTHDDRQEIRDILGFVAPKKSTSIKLGDAAGTVLKGEIRPIEVHSVRPSRRNAPDGTSKAFLAIEITQTFRAEPNQERYRGGCTLLFDLADNELNYVIRKRLFAEGSVRDQAQANLTAIVRAAEYGQVYYSPLDPARRANAFAMIHRCGGGH</sequence>
<dbReference type="SUPFAM" id="SSF55486">
    <property type="entry name" value="Metalloproteases ('zincins'), catalytic domain"/>
    <property type="match status" value="1"/>
</dbReference>
<proteinExistence type="inferred from homology"/>
<dbReference type="InterPro" id="IPR036852">
    <property type="entry name" value="Peptidase_S8/S53_dom_sf"/>
</dbReference>
<dbReference type="PANTHER" id="PTHR43806">
    <property type="entry name" value="PEPTIDASE S8"/>
    <property type="match status" value="1"/>
</dbReference>
<evidence type="ECO:0000256" key="3">
    <source>
        <dbReference type="ARBA" id="ARBA00022801"/>
    </source>
</evidence>
<dbReference type="CDD" id="cd09598">
    <property type="entry name" value="M4_like"/>
    <property type="match status" value="1"/>
</dbReference>
<evidence type="ECO:0000259" key="7">
    <source>
        <dbReference type="Pfam" id="PF00082"/>
    </source>
</evidence>
<dbReference type="PRINTS" id="PR00723">
    <property type="entry name" value="SUBTILISIN"/>
</dbReference>
<feature type="active site" description="Charge relay system" evidence="5">
    <location>
        <position position="220"/>
    </location>
</feature>
<accession>A0ABQ6CVJ1</accession>
<evidence type="ECO:0000256" key="5">
    <source>
        <dbReference type="PROSITE-ProRule" id="PRU01240"/>
    </source>
</evidence>
<dbReference type="InterPro" id="IPR023828">
    <property type="entry name" value="Peptidase_S8_Ser-AS"/>
</dbReference>
<evidence type="ECO:0000256" key="1">
    <source>
        <dbReference type="ARBA" id="ARBA00011073"/>
    </source>
</evidence>
<dbReference type="InterPro" id="IPR000209">
    <property type="entry name" value="Peptidase_S8/S53_dom"/>
</dbReference>
<keyword evidence="4 5" id="KW-0720">Serine protease</keyword>
<evidence type="ECO:0000256" key="2">
    <source>
        <dbReference type="ARBA" id="ARBA00022670"/>
    </source>
</evidence>
<comment type="caution">
    <text evidence="8">The sequence shown here is derived from an EMBL/GenBank/DDBJ whole genome shotgun (WGS) entry which is preliminary data.</text>
</comment>